<dbReference type="Proteomes" id="UP000628463">
    <property type="component" value="Unassembled WGS sequence"/>
</dbReference>
<comment type="caution">
    <text evidence="1">The sequence shown here is derived from an EMBL/GenBank/DDBJ whole genome shotgun (WGS) entry which is preliminary data.</text>
</comment>
<sequence>MAEFGTNERVLRSDVSPEECKKIEKVLRKNNISYYEKWKTHSGLLKFLDNSKNMKCDIYIHMDSYDEAKKVLGDN</sequence>
<proteinExistence type="predicted"/>
<keyword evidence="2" id="KW-1185">Reference proteome</keyword>
<name>A0ABR7FXA7_9FIRM</name>
<accession>A0ABR7FXA7</accession>
<organism evidence="1 2">
    <name type="scientific">Lachnospira hominis</name>
    <name type="common">ex Liu et al. 2021</name>
    <dbReference type="NCBI Taxonomy" id="2763051"/>
    <lineage>
        <taxon>Bacteria</taxon>
        <taxon>Bacillati</taxon>
        <taxon>Bacillota</taxon>
        <taxon>Clostridia</taxon>
        <taxon>Lachnospirales</taxon>
        <taxon>Lachnospiraceae</taxon>
        <taxon>Lachnospira</taxon>
    </lineage>
</organism>
<evidence type="ECO:0008006" key="3">
    <source>
        <dbReference type="Google" id="ProtNLM"/>
    </source>
</evidence>
<evidence type="ECO:0000313" key="1">
    <source>
        <dbReference type="EMBL" id="MBC5679796.1"/>
    </source>
</evidence>
<evidence type="ECO:0000313" key="2">
    <source>
        <dbReference type="Proteomes" id="UP000628463"/>
    </source>
</evidence>
<gene>
    <name evidence="1" type="ORF">H8S01_02305</name>
</gene>
<dbReference type="RefSeq" id="WP_021865167.1">
    <property type="nucleotide sequence ID" value="NZ_JACOPD010000001.1"/>
</dbReference>
<protein>
    <recommendedName>
        <fullName evidence="3">DUF2007 domain-containing protein</fullName>
    </recommendedName>
</protein>
<reference evidence="1 2" key="1">
    <citation type="submission" date="2020-08" db="EMBL/GenBank/DDBJ databases">
        <title>Genome public.</title>
        <authorList>
            <person name="Liu C."/>
            <person name="Sun Q."/>
        </authorList>
    </citation>
    <scope>NUCLEOTIDE SEQUENCE [LARGE SCALE GENOMIC DNA]</scope>
    <source>
        <strain evidence="1 2">NSJ-43</strain>
    </source>
</reference>
<dbReference type="EMBL" id="JACOPD010000001">
    <property type="protein sequence ID" value="MBC5679796.1"/>
    <property type="molecule type" value="Genomic_DNA"/>
</dbReference>